<dbReference type="EMBL" id="HBUE01081182">
    <property type="protein sequence ID" value="CAG6477535.1"/>
    <property type="molecule type" value="Transcribed_RNA"/>
</dbReference>
<proteinExistence type="predicted"/>
<name>A0A8D8BNA1_CULPI</name>
<organism evidence="1">
    <name type="scientific">Culex pipiens</name>
    <name type="common">House mosquito</name>
    <dbReference type="NCBI Taxonomy" id="7175"/>
    <lineage>
        <taxon>Eukaryota</taxon>
        <taxon>Metazoa</taxon>
        <taxon>Ecdysozoa</taxon>
        <taxon>Arthropoda</taxon>
        <taxon>Hexapoda</taxon>
        <taxon>Insecta</taxon>
        <taxon>Pterygota</taxon>
        <taxon>Neoptera</taxon>
        <taxon>Endopterygota</taxon>
        <taxon>Diptera</taxon>
        <taxon>Nematocera</taxon>
        <taxon>Culicoidea</taxon>
        <taxon>Culicidae</taxon>
        <taxon>Culicinae</taxon>
        <taxon>Culicini</taxon>
        <taxon>Culex</taxon>
        <taxon>Culex</taxon>
    </lineage>
</organism>
<evidence type="ECO:0000313" key="1">
    <source>
        <dbReference type="EMBL" id="CAG6477528.1"/>
    </source>
</evidence>
<reference evidence="1" key="1">
    <citation type="submission" date="2021-05" db="EMBL/GenBank/DDBJ databases">
        <authorList>
            <person name="Alioto T."/>
            <person name="Alioto T."/>
            <person name="Gomez Garrido J."/>
        </authorList>
    </citation>
    <scope>NUCLEOTIDE SEQUENCE</scope>
</reference>
<accession>A0A8D8BNA1</accession>
<dbReference type="EMBL" id="HBUE01081179">
    <property type="protein sequence ID" value="CAG6477528.1"/>
    <property type="molecule type" value="Transcribed_RNA"/>
</dbReference>
<sequence length="145" mass="16551">MLTVRPTRCVSCAASVSRRSKVCRSTLLRSTRGRSCLVVPFVRGTLTRARTCILTRKICTPRNGKRRNWARSRLHPLLDRVRQLQKPRRTLRAHPQLSHGATLCVRHLCETIPYNVRVQEAQTIPRRSGQAENAVSSLYEVVQNP</sequence>
<protein>
    <submittedName>
        <fullName evidence="1">(northern house mosquito) hypothetical protein</fullName>
    </submittedName>
</protein>
<dbReference type="AlphaFoldDB" id="A0A8D8BNA1"/>
<dbReference type="EMBL" id="HBUE01081181">
    <property type="protein sequence ID" value="CAG6477532.1"/>
    <property type="molecule type" value="Transcribed_RNA"/>
</dbReference>